<name>A0A2S7IT43_9BACT</name>
<feature type="domain" description="PIN" evidence="1">
    <location>
        <begin position="3"/>
        <end position="123"/>
    </location>
</feature>
<evidence type="ECO:0000259" key="1">
    <source>
        <dbReference type="Pfam" id="PF01850"/>
    </source>
</evidence>
<dbReference type="OrthoDB" id="9798990at2"/>
<dbReference type="AlphaFoldDB" id="A0A2S7IT43"/>
<comment type="caution">
    <text evidence="2">The sequence shown here is derived from an EMBL/GenBank/DDBJ whole genome shotgun (WGS) entry which is preliminary data.</text>
</comment>
<keyword evidence="3" id="KW-1185">Reference proteome</keyword>
<organism evidence="2 3">
    <name type="scientific">Siphonobacter curvatus</name>
    <dbReference type="NCBI Taxonomy" id="2094562"/>
    <lineage>
        <taxon>Bacteria</taxon>
        <taxon>Pseudomonadati</taxon>
        <taxon>Bacteroidota</taxon>
        <taxon>Cytophagia</taxon>
        <taxon>Cytophagales</taxon>
        <taxon>Cytophagaceae</taxon>
        <taxon>Siphonobacter</taxon>
    </lineage>
</organism>
<dbReference type="InterPro" id="IPR002716">
    <property type="entry name" value="PIN_dom"/>
</dbReference>
<dbReference type="Gene3D" id="3.40.50.1010">
    <property type="entry name" value="5'-nuclease"/>
    <property type="match status" value="1"/>
</dbReference>
<dbReference type="RefSeq" id="WP_104713664.1">
    <property type="nucleotide sequence ID" value="NZ_PTRA01000001.1"/>
</dbReference>
<dbReference type="EMBL" id="PTRA01000001">
    <property type="protein sequence ID" value="PQA60893.1"/>
    <property type="molecule type" value="Genomic_DNA"/>
</dbReference>
<sequence>MTYLLDTHAMIWAVTEPEKLSEKVRRVLEDPTNEIVISTISFWEISIKYALDKLDLDVFTPQDFPKACREMRFSITEFSAEDAASYHQLASTYHKDPFDRMLIWQAIQNRYTLISNDDQIKKYVVDGLKVIW</sequence>
<proteinExistence type="predicted"/>
<dbReference type="InterPro" id="IPR029060">
    <property type="entry name" value="PIN-like_dom_sf"/>
</dbReference>
<evidence type="ECO:0000313" key="3">
    <source>
        <dbReference type="Proteomes" id="UP000239590"/>
    </source>
</evidence>
<evidence type="ECO:0000313" key="2">
    <source>
        <dbReference type="EMBL" id="PQA60893.1"/>
    </source>
</evidence>
<dbReference type="Pfam" id="PF01850">
    <property type="entry name" value="PIN"/>
    <property type="match status" value="1"/>
</dbReference>
<dbReference type="InterPro" id="IPR041705">
    <property type="entry name" value="PIN_Sll0205"/>
</dbReference>
<accession>A0A2S7IT43</accession>
<dbReference type="Proteomes" id="UP000239590">
    <property type="component" value="Unassembled WGS sequence"/>
</dbReference>
<dbReference type="PANTHER" id="PTHR36173">
    <property type="entry name" value="RIBONUCLEASE VAPC16-RELATED"/>
    <property type="match status" value="1"/>
</dbReference>
<dbReference type="CDD" id="cd09872">
    <property type="entry name" value="PIN_Sll0205-like"/>
    <property type="match status" value="1"/>
</dbReference>
<gene>
    <name evidence="2" type="ORF">C5O19_15140</name>
</gene>
<dbReference type="SUPFAM" id="SSF88723">
    <property type="entry name" value="PIN domain-like"/>
    <property type="match status" value="1"/>
</dbReference>
<reference evidence="3" key="1">
    <citation type="submission" date="2018-02" db="EMBL/GenBank/DDBJ databases">
        <title>Genome sequencing of Solimonas sp. HR-BB.</title>
        <authorList>
            <person name="Lee Y."/>
            <person name="Jeon C.O."/>
        </authorList>
    </citation>
    <scope>NUCLEOTIDE SEQUENCE [LARGE SCALE GENOMIC DNA]</scope>
    <source>
        <strain evidence="3">HR-U</strain>
    </source>
</reference>
<dbReference type="InterPro" id="IPR052919">
    <property type="entry name" value="TA_system_RNase"/>
</dbReference>
<dbReference type="PANTHER" id="PTHR36173:SF2">
    <property type="entry name" value="RIBONUCLEASE VAPC16"/>
    <property type="match status" value="1"/>
</dbReference>
<protein>
    <submittedName>
        <fullName evidence="2">PIN domain nuclease</fullName>
    </submittedName>
</protein>